<dbReference type="Proteomes" id="UP001144805">
    <property type="component" value="Unassembled WGS sequence"/>
</dbReference>
<reference evidence="1" key="1">
    <citation type="submission" date="2022-11" db="EMBL/GenBank/DDBJ databases">
        <title>Biodiversity and phylogenetic relationships of bacteria.</title>
        <authorList>
            <person name="Machado R.A.R."/>
            <person name="Bhat A."/>
            <person name="Loulou A."/>
            <person name="Kallel S."/>
        </authorList>
    </citation>
    <scope>NUCLEOTIDE SEQUENCE</scope>
    <source>
        <strain evidence="1">K-TC2</strain>
    </source>
</reference>
<dbReference type="InterPro" id="IPR025528">
    <property type="entry name" value="BrnA_antitoxin"/>
</dbReference>
<evidence type="ECO:0000313" key="2">
    <source>
        <dbReference type="Proteomes" id="UP001144805"/>
    </source>
</evidence>
<accession>A0A9X3IIV9</accession>
<name>A0A9X3IIV9_9HYPH</name>
<keyword evidence="2" id="KW-1185">Reference proteome</keyword>
<dbReference type="RefSeq" id="WP_266336760.1">
    <property type="nucleotide sequence ID" value="NZ_JAPKNK010000001.1"/>
</dbReference>
<dbReference type="Pfam" id="PF14384">
    <property type="entry name" value="BrnA_antitoxin"/>
    <property type="match status" value="1"/>
</dbReference>
<organism evidence="1 2">
    <name type="scientific">Kaistia nematophila</name>
    <dbReference type="NCBI Taxonomy" id="2994654"/>
    <lineage>
        <taxon>Bacteria</taxon>
        <taxon>Pseudomonadati</taxon>
        <taxon>Pseudomonadota</taxon>
        <taxon>Alphaproteobacteria</taxon>
        <taxon>Hyphomicrobiales</taxon>
        <taxon>Kaistiaceae</taxon>
        <taxon>Kaistia</taxon>
    </lineage>
</organism>
<comment type="caution">
    <text evidence="1">The sequence shown here is derived from an EMBL/GenBank/DDBJ whole genome shotgun (WGS) entry which is preliminary data.</text>
</comment>
<protein>
    <submittedName>
        <fullName evidence="1">BrnA antitoxin family protein</fullName>
    </submittedName>
</protein>
<sequence length="92" mass="10485">MSDDNMKKASLAEIREMKARNELFHDADAPEGESLGPDFWQKAMAVEPKQAPRSVHLKLDADVFDFFKAKGKGHLTRMQDVLRAYARAHRQS</sequence>
<proteinExistence type="predicted"/>
<gene>
    <name evidence="1" type="ORF">OSH07_01110</name>
</gene>
<dbReference type="AlphaFoldDB" id="A0A9X3IIV9"/>
<dbReference type="EMBL" id="JAPKNK010000001">
    <property type="protein sequence ID" value="MCX5567783.1"/>
    <property type="molecule type" value="Genomic_DNA"/>
</dbReference>
<evidence type="ECO:0000313" key="1">
    <source>
        <dbReference type="EMBL" id="MCX5567783.1"/>
    </source>
</evidence>